<dbReference type="PROSITE" id="PS50943">
    <property type="entry name" value="HTH_CROC1"/>
    <property type="match status" value="1"/>
</dbReference>
<name>A0AA95K6D2_9GAMM</name>
<accession>A0AA95K6D2</accession>
<dbReference type="CDD" id="cd00093">
    <property type="entry name" value="HTH_XRE"/>
    <property type="match status" value="1"/>
</dbReference>
<geneLocation type="plasmid" evidence="3 4">
    <name>paIh6</name>
</geneLocation>
<dbReference type="Gene3D" id="1.10.260.40">
    <property type="entry name" value="lambda repressor-like DNA-binding domains"/>
    <property type="match status" value="1"/>
</dbReference>
<organism evidence="3 4">
    <name type="scientific">Arsenophonus nasoniae</name>
    <name type="common">son-killer infecting Nasonia vitripennis</name>
    <dbReference type="NCBI Taxonomy" id="638"/>
    <lineage>
        <taxon>Bacteria</taxon>
        <taxon>Pseudomonadati</taxon>
        <taxon>Pseudomonadota</taxon>
        <taxon>Gammaproteobacteria</taxon>
        <taxon>Enterobacterales</taxon>
        <taxon>Morganellaceae</taxon>
        <taxon>Arsenophonus</taxon>
    </lineage>
</organism>
<feature type="compositionally biased region" description="Polar residues" evidence="1">
    <location>
        <begin position="67"/>
        <end position="77"/>
    </location>
</feature>
<dbReference type="EMBL" id="CP123496">
    <property type="protein sequence ID" value="WGL94083.1"/>
    <property type="molecule type" value="Genomic_DNA"/>
</dbReference>
<evidence type="ECO:0000313" key="3">
    <source>
        <dbReference type="EMBL" id="WGL94083.1"/>
    </source>
</evidence>
<evidence type="ECO:0000259" key="2">
    <source>
        <dbReference type="PROSITE" id="PS50943"/>
    </source>
</evidence>
<dbReference type="Pfam" id="PF01381">
    <property type="entry name" value="HTH_3"/>
    <property type="match status" value="1"/>
</dbReference>
<evidence type="ECO:0000256" key="1">
    <source>
        <dbReference type="SAM" id="MobiDB-lite"/>
    </source>
</evidence>
<proteinExistence type="predicted"/>
<keyword evidence="3" id="KW-0614">Plasmid</keyword>
<dbReference type="InterPro" id="IPR001387">
    <property type="entry name" value="Cro/C1-type_HTH"/>
</dbReference>
<dbReference type="AlphaFoldDB" id="A0AA95K6D2"/>
<dbReference type="RefSeq" id="WP_280628488.1">
    <property type="nucleotide sequence ID" value="NZ_CP123496.1"/>
</dbReference>
<dbReference type="SMART" id="SM00530">
    <property type="entry name" value="HTH_XRE"/>
    <property type="match status" value="1"/>
</dbReference>
<dbReference type="GO" id="GO:0003677">
    <property type="term" value="F:DNA binding"/>
    <property type="evidence" value="ECO:0007669"/>
    <property type="project" value="InterPro"/>
</dbReference>
<dbReference type="InterPro" id="IPR010982">
    <property type="entry name" value="Lambda_DNA-bd_dom_sf"/>
</dbReference>
<feature type="domain" description="HTH cro/C1-type" evidence="2">
    <location>
        <begin position="7"/>
        <end position="61"/>
    </location>
</feature>
<evidence type="ECO:0000313" key="4">
    <source>
        <dbReference type="Proteomes" id="UP001177597"/>
    </source>
</evidence>
<dbReference type="Proteomes" id="UP001177597">
    <property type="component" value="Plasmid paIh6"/>
</dbReference>
<sequence>MKMSQKIKIIRNAEGLTQMEFCKLLNIPLSSLKNYEGQHSNPNLNAVMKIAQHPRFEKYTLWLMNNKTSPESGQVSPDLSHYGQEKTALNPLKKKTG</sequence>
<gene>
    <name evidence="3" type="ORF">QE207_01735</name>
</gene>
<dbReference type="SUPFAM" id="SSF47413">
    <property type="entry name" value="lambda repressor-like DNA-binding domains"/>
    <property type="match status" value="1"/>
</dbReference>
<reference evidence="3" key="1">
    <citation type="submission" date="2023-04" db="EMBL/GenBank/DDBJ databases">
        <title>Genome dynamics across the evolutionary transition to endosymbiosis.</title>
        <authorList>
            <person name="Siozios S."/>
            <person name="Nadal-Jimenez P."/>
            <person name="Azagi T."/>
            <person name="Sprong H."/>
            <person name="Frost C.L."/>
            <person name="Parratt S.R."/>
            <person name="Taylor G."/>
            <person name="Brettell L."/>
            <person name="Lew K.C."/>
            <person name="Croft L."/>
            <person name="King K.C."/>
            <person name="Brockhurst M.A."/>
            <person name="Hypsa V."/>
            <person name="Novakova E."/>
            <person name="Darby A.C."/>
            <person name="Hurst G.D.D."/>
        </authorList>
    </citation>
    <scope>NUCLEOTIDE SEQUENCE</scope>
    <source>
        <strain evidence="3">AIh</strain>
        <plasmid evidence="3">paIh6</plasmid>
    </source>
</reference>
<protein>
    <submittedName>
        <fullName evidence="3">Helix-turn-helix transcriptional regulator</fullName>
    </submittedName>
</protein>
<feature type="region of interest" description="Disordered" evidence="1">
    <location>
        <begin position="67"/>
        <end position="97"/>
    </location>
</feature>